<dbReference type="EMBL" id="KZ824674">
    <property type="protein sequence ID" value="RAK73932.1"/>
    <property type="molecule type" value="Genomic_DNA"/>
</dbReference>
<feature type="region of interest" description="Disordered" evidence="1">
    <location>
        <begin position="324"/>
        <end position="348"/>
    </location>
</feature>
<evidence type="ECO:0000313" key="5">
    <source>
        <dbReference type="Proteomes" id="UP000249789"/>
    </source>
</evidence>
<dbReference type="Pfam" id="PF07919">
    <property type="entry name" value="Gryzun"/>
    <property type="match status" value="1"/>
</dbReference>
<name>A0A8G1RK77_9EURO</name>
<evidence type="ECO:0000256" key="1">
    <source>
        <dbReference type="SAM" id="MobiDB-lite"/>
    </source>
</evidence>
<dbReference type="RefSeq" id="XP_040797942.1">
    <property type="nucleotide sequence ID" value="XM_040950310.1"/>
</dbReference>
<feature type="compositionally biased region" description="Low complexity" evidence="1">
    <location>
        <begin position="339"/>
        <end position="348"/>
    </location>
</feature>
<protein>
    <submittedName>
        <fullName evidence="4">Uncharacterized protein</fullName>
    </submittedName>
</protein>
<evidence type="ECO:0000313" key="4">
    <source>
        <dbReference type="EMBL" id="RAK73932.1"/>
    </source>
</evidence>
<keyword evidence="5" id="KW-1185">Reference proteome</keyword>
<accession>A0A8G1RK77</accession>
<dbReference type="GeneID" id="63867645"/>
<feature type="domain" description="Gryzun putative trafficking through Golgi" evidence="2">
    <location>
        <begin position="706"/>
        <end position="1300"/>
    </location>
</feature>
<dbReference type="Pfam" id="PF11817">
    <property type="entry name" value="Foie-gras_1"/>
    <property type="match status" value="1"/>
</dbReference>
<dbReference type="PANTHER" id="PTHR14374:SF0">
    <property type="entry name" value="TRAFFICKING PROTEIN PARTICLE COMPLEX SUBUNIT 11"/>
    <property type="match status" value="1"/>
</dbReference>
<dbReference type="Proteomes" id="UP000249789">
    <property type="component" value="Unassembled WGS sequence"/>
</dbReference>
<gene>
    <name evidence="4" type="ORF">BO72DRAFT_530657</name>
</gene>
<evidence type="ECO:0000259" key="2">
    <source>
        <dbReference type="Pfam" id="PF07919"/>
    </source>
</evidence>
<organism evidence="4 5">
    <name type="scientific">Aspergillus fijiensis CBS 313.89</name>
    <dbReference type="NCBI Taxonomy" id="1448319"/>
    <lineage>
        <taxon>Eukaryota</taxon>
        <taxon>Fungi</taxon>
        <taxon>Dikarya</taxon>
        <taxon>Ascomycota</taxon>
        <taxon>Pezizomycotina</taxon>
        <taxon>Eurotiomycetes</taxon>
        <taxon>Eurotiomycetidae</taxon>
        <taxon>Eurotiales</taxon>
        <taxon>Aspergillaceae</taxon>
        <taxon>Aspergillus</taxon>
    </lineage>
</organism>
<dbReference type="PANTHER" id="PTHR14374">
    <property type="entry name" value="FOIE GRAS"/>
    <property type="match status" value="1"/>
</dbReference>
<evidence type="ECO:0000259" key="3">
    <source>
        <dbReference type="Pfam" id="PF11817"/>
    </source>
</evidence>
<reference evidence="4 5" key="1">
    <citation type="submission" date="2018-02" db="EMBL/GenBank/DDBJ databases">
        <title>The genomes of Aspergillus section Nigri reveals drivers in fungal speciation.</title>
        <authorList>
            <consortium name="DOE Joint Genome Institute"/>
            <person name="Vesth T.C."/>
            <person name="Nybo J."/>
            <person name="Theobald S."/>
            <person name="Brandl J."/>
            <person name="Frisvad J.C."/>
            <person name="Nielsen K.F."/>
            <person name="Lyhne E.K."/>
            <person name="Kogle M.E."/>
            <person name="Kuo A."/>
            <person name="Riley R."/>
            <person name="Clum A."/>
            <person name="Nolan M."/>
            <person name="Lipzen A."/>
            <person name="Salamov A."/>
            <person name="Henrissat B."/>
            <person name="Wiebenga A."/>
            <person name="De vries R.P."/>
            <person name="Grigoriev I.V."/>
            <person name="Mortensen U.H."/>
            <person name="Andersen M.R."/>
            <person name="Baker S.E."/>
        </authorList>
    </citation>
    <scope>NUCLEOTIDE SEQUENCE [LARGE SCALE GENOMIC DNA]</scope>
    <source>
        <strain evidence="4 5">CBS 313.89</strain>
    </source>
</reference>
<dbReference type="VEuPathDB" id="FungiDB:BO72DRAFT_530657"/>
<proteinExistence type="predicted"/>
<feature type="compositionally biased region" description="Pro residues" evidence="1">
    <location>
        <begin position="150"/>
        <end position="159"/>
    </location>
</feature>
<dbReference type="InterPro" id="IPR021773">
    <property type="entry name" value="TPC11"/>
</dbReference>
<dbReference type="OrthoDB" id="6278596at2759"/>
<feature type="region of interest" description="Disordered" evidence="1">
    <location>
        <begin position="142"/>
        <end position="170"/>
    </location>
</feature>
<sequence length="1303" mass="146093">MDAYPEDYVTHNLPFILLSGLESGSEEKSEDTRTDYPFLHEKGARIESDLPSLSGSVAEELRRVLLDEDASRLAGSPREEGNLDSARAQYKIKSIGRVSHCSTALPAVPLPPRVISLSLVKNCQTDCAESCNYHATMPLSYRLPPRKADPPPVSPPPSPGASQENDVPRGTSFILHSPISPLTPASPTFPDGLLTPLWVTKHQGLVPAAVINFFPFCADLNMSSLRDNQLRIEINELKRQWQSSGYKTRFLVVLLSEDSEDSLHRDAEDRVASIRRATNLDQKSLFLLPSDATPLELKEFAVSLLSHLQPSVIEYYRDLSKHARRKRNRGTIPPPTAPPTSGTSQTLSSQGWNVRYEFKLGIFAEFRREIDAALRNYESAYETLFGQEVFESIAGWNPRFNDARLLGDALAIRIIRCLLWTGQTTLAVRAWGNHRRRSHDILNRRGKGTKNYGWEAWEARWSMVMAQLIRQASIPQFTSVGIPQDQFQQQYSIFVPLNSTNSTLDAEVPWEQLHHEGYWLYRAAKHANYRRIMAEQIPEEDRMPPGQSPASQIANKSYMYDTYLVPEPHVEAPKSGTSGFDHSAWRLDALKPALEEFAKRDQLRKTESITLEIAEEYMRVGSWQKAYSILKPLWPTLTWRRTGWWQLMQKAGWALRESASHVNDAELMLRIDWELLNKAFTSRPEWHYDIHRSLEDIPLTKPKPSVALLAEDIVSCVTASFVFQKAEGNVGEPLKGQLVVTSCAHASSAPIRLSEVKVAFEGCLRPIKLQSTNEEVDTVTQCTISALSLRDPSVSADQSSILSPTSGLTALTGLADLTITPSQTRVYELTCIPREAGESRVASITLVIDEEKFDLAVAITDINPTESFWWQTTSKGPTRRRVGKGRDPGRCKILPKPPKIRISVLNMRDTYYTNEEIILKIDLHNEEDEAAEVSAETRLFGHPDSKAKIRWLDETTSSDTPSSGQSTPIEGVSHFIKRPIGLMESSSHQELAIVLTDTNDASNYDLDISTVYNLVSDVQTPIIATTRVNLSIIRPFEANYEFLPRLHPEPWPDFFTVDDHLLPSGEVSTPGGLQQRWCLNSKVVSFALEPLVIEKMSVVMLGLGGASTCHIGSEEIVSPEAVEIQPEELKESNFTLDIQKEILGDRRPTSLNLALEIHWRRSAAEDDGSNPATTTSTLAIPRFMIPTGEPRVLASARPSSALSGLIHLEYTLENPSMHFLTFNLTMEASEHFAFSGPKTIVVQLVPLSRQTVRYNLLASKRGLWIQPQLVVVDTYFNKTLRVLPTEDMRTDKKGILVWVDADD</sequence>
<feature type="domain" description="Trafficking protein particle complex subunit 11" evidence="3">
    <location>
        <begin position="399"/>
        <end position="677"/>
    </location>
</feature>
<dbReference type="InterPro" id="IPR012880">
    <property type="entry name" value="Gryzun"/>
</dbReference>